<gene>
    <name evidence="3" type="ORF">ACFFIP_02000</name>
</gene>
<dbReference type="RefSeq" id="WP_382385886.1">
    <property type="nucleotide sequence ID" value="NZ_JBHLWI010000004.1"/>
</dbReference>
<evidence type="ECO:0000313" key="3">
    <source>
        <dbReference type="EMBL" id="MFC0261437.1"/>
    </source>
</evidence>
<dbReference type="Pfam" id="PF00932">
    <property type="entry name" value="LTD"/>
    <property type="match status" value="2"/>
</dbReference>
<dbReference type="Gene3D" id="2.60.40.1260">
    <property type="entry name" value="Lamin Tail domain"/>
    <property type="match status" value="1"/>
</dbReference>
<proteinExistence type="predicted"/>
<keyword evidence="4" id="KW-1185">Reference proteome</keyword>
<protein>
    <submittedName>
        <fullName evidence="3">Lamin tail domain-containing protein</fullName>
    </submittedName>
</protein>
<dbReference type="EMBL" id="JBHLWI010000004">
    <property type="protein sequence ID" value="MFC0261437.1"/>
    <property type="molecule type" value="Genomic_DNA"/>
</dbReference>
<accession>A0ABV6FNN3</accession>
<feature type="domain" description="LTD" evidence="2">
    <location>
        <begin position="805"/>
        <end position="928"/>
    </location>
</feature>
<dbReference type="Gene3D" id="2.60.40.4070">
    <property type="match status" value="1"/>
</dbReference>
<organism evidence="3 4">
    <name type="scientific">Fontibacter flavus</name>
    <dbReference type="NCBI Taxonomy" id="654838"/>
    <lineage>
        <taxon>Bacteria</taxon>
        <taxon>Pseudomonadati</taxon>
        <taxon>Bacteroidota</taxon>
        <taxon>Cytophagia</taxon>
        <taxon>Cytophagales</taxon>
        <taxon>Cyclobacteriaceae</taxon>
        <taxon>Fontibacter</taxon>
    </lineage>
</organism>
<evidence type="ECO:0000259" key="2">
    <source>
        <dbReference type="PROSITE" id="PS51841"/>
    </source>
</evidence>
<feature type="domain" description="LTD" evidence="2">
    <location>
        <begin position="537"/>
        <end position="657"/>
    </location>
</feature>
<dbReference type="SUPFAM" id="SSF74853">
    <property type="entry name" value="Lamin A/C globular tail domain"/>
    <property type="match status" value="2"/>
</dbReference>
<reference evidence="3 4" key="1">
    <citation type="submission" date="2024-09" db="EMBL/GenBank/DDBJ databases">
        <authorList>
            <person name="Sun Q."/>
            <person name="Mori K."/>
        </authorList>
    </citation>
    <scope>NUCLEOTIDE SEQUENCE [LARGE SCALE GENOMIC DNA]</scope>
    <source>
        <strain evidence="3 4">CCM 7650</strain>
    </source>
</reference>
<dbReference type="InterPro" id="IPR001322">
    <property type="entry name" value="Lamin_tail_dom"/>
</dbReference>
<dbReference type="Pfam" id="PF13205">
    <property type="entry name" value="Big_5"/>
    <property type="match status" value="1"/>
</dbReference>
<dbReference type="PROSITE" id="PS51841">
    <property type="entry name" value="LTD"/>
    <property type="match status" value="2"/>
</dbReference>
<comment type="caution">
    <text evidence="3">The sequence shown here is derived from an EMBL/GenBank/DDBJ whole genome shotgun (WGS) entry which is preliminary data.</text>
</comment>
<evidence type="ECO:0000313" key="4">
    <source>
        <dbReference type="Proteomes" id="UP001589797"/>
    </source>
</evidence>
<dbReference type="InterPro" id="IPR032812">
    <property type="entry name" value="SbsA_Ig"/>
</dbReference>
<keyword evidence="1" id="KW-0732">Signal</keyword>
<dbReference type="InterPro" id="IPR014755">
    <property type="entry name" value="Cu-Rt/internalin_Ig-like"/>
</dbReference>
<sequence>MSFAQVQDFESNFMIVNHPEEFLPDWSANEVRSTAARVFQASGEGRFGSRALGVQAISSFNGAIYSRISTIGLDAPKIAFFAKTRQNGSGNRPVLVNLTIENETGNEFVFQVGDNHSFPNQNTPYRLYEFELPEQFWEMEKVLIKIEVLFGPGTGSAARFFMDDFGVYNGNELIDPIQVKSAYLLNPYAIELQFDREINAPNPSQVKISGYSGIDLVFPTDSTLQIYAEQFFDTRIVEILLLGLQDKEGNITPEIELEIEIDGILLGEILVTSPKTMLVSFNRFFLESSVAQTSNFQVNGRLPSDIEIKENGYQVELLFTEDLILNSTLSISALNIQNNQTGEVSSSSKEVRYRDFIENVFLMEQDLISIYHEVEIRSSSADALLFKIEENDAFAFEAFVPEPKQIQLRSSQLFEEGPVYTLEIPLRWSERGLPLHASKREFVWDRTPPEIVNISPVDNQKTLVSFSEPLDPVYALLSSIYSLDEQHPVEVILQQNNSQVLLSWAFTFESGRTYTLLIEKMVDLSGNQNTNRRFDFEFAPPERVAFKEVVINEVMAAPRAGNSLPNVEYVELYNTGERPIYLGGMQLANSRRVTTIPSAVLGPKSHVILVPRARMSEFGQFGDVLGLTNWPTLLNSADHVKIMDESGNLLDSLGYTTANYGGSSFAQGGYSLEIANPYLACHLSSNLAASIDPKRGTPGRVNSVYETSPDLSPPRFIRSAWLGNKTVLLTFSKVLSNNLAVTTWETSPSLNPLRILAGENPTEILIEFDEELKEGVRYTIRISNLRDCTGNLLDPNEEVWMVVPSKPEAKDIVLNEVLFNARTNSPKFVEIYNRSNKFINLKDWKLANLNSTGEIANRRILFHEDFILEPFSFLVFTTDAGRLKEEYPKSKEDRFIAYSSLPSYPISSGNVVLLDPEEELAEIFSYSDRMHHPLLRDTRGVSLERLSVDFEVNDPSNWQSASSSAGFATPGYRNSQVFDGQEALGIEIQPKVFMPDVPGQPAFITISYKMEQPGKNATVRIYGVNGSMIREICQNAIWGMEGFYLWDGTDSQGRKVRPGYYIIWVEIFDLQGNVRQIKKTAVVGTVF</sequence>
<dbReference type="InterPro" id="IPR036415">
    <property type="entry name" value="Lamin_tail_dom_sf"/>
</dbReference>
<dbReference type="Proteomes" id="UP001589797">
    <property type="component" value="Unassembled WGS sequence"/>
</dbReference>
<evidence type="ECO:0000256" key="1">
    <source>
        <dbReference type="ARBA" id="ARBA00022729"/>
    </source>
</evidence>
<name>A0ABV6FNN3_9BACT</name>
<dbReference type="Gene3D" id="2.60.40.1220">
    <property type="match status" value="2"/>
</dbReference>